<evidence type="ECO:0000313" key="4">
    <source>
        <dbReference type="Proteomes" id="UP001138672"/>
    </source>
</evidence>
<organism evidence="2 4">
    <name type="scientific">Formosa algae</name>
    <dbReference type="NCBI Taxonomy" id="225843"/>
    <lineage>
        <taxon>Bacteria</taxon>
        <taxon>Pseudomonadati</taxon>
        <taxon>Bacteroidota</taxon>
        <taxon>Flavobacteriia</taxon>
        <taxon>Flavobacteriales</taxon>
        <taxon>Flavobacteriaceae</taxon>
        <taxon>Formosa</taxon>
    </lineage>
</organism>
<keyword evidence="1" id="KW-0472">Membrane</keyword>
<feature type="transmembrane region" description="Helical" evidence="1">
    <location>
        <begin position="23"/>
        <end position="42"/>
    </location>
</feature>
<sequence>MSIVLFQFNLSNSEILLIQEEEIIIGLLITIFIFLVLLILGMRKTYKLNAENERLANLDYLESDEKEQKYKDFTEGHLYNNN</sequence>
<accession>A0A9X1CDB9</accession>
<proteinExistence type="predicted"/>
<reference evidence="2" key="1">
    <citation type="submission" date="2021-03" db="EMBL/GenBank/DDBJ databases">
        <title>Genomic Encyclopedia of Type Strains, Phase IV (KMG-IV): sequencing the most valuable type-strain genomes for metagenomic binning, comparative biology and taxonomic classification.</title>
        <authorList>
            <person name="Goeker M."/>
        </authorList>
    </citation>
    <scope>NUCLEOTIDE SEQUENCE</scope>
    <source>
        <strain evidence="2">DSM 15523</strain>
        <strain evidence="3 5">DSM 16476</strain>
    </source>
</reference>
<keyword evidence="1" id="KW-1133">Transmembrane helix</keyword>
<evidence type="ECO:0000313" key="3">
    <source>
        <dbReference type="EMBL" id="MDQ0336511.1"/>
    </source>
</evidence>
<protein>
    <submittedName>
        <fullName evidence="2">Membrane-bound spermidine synthase</fullName>
    </submittedName>
</protein>
<dbReference type="RefSeq" id="WP_057779525.1">
    <property type="nucleotide sequence ID" value="NZ_JAGGJQ010000009.1"/>
</dbReference>
<comment type="caution">
    <text evidence="2">The sequence shown here is derived from an EMBL/GenBank/DDBJ whole genome shotgun (WGS) entry which is preliminary data.</text>
</comment>
<dbReference type="Proteomes" id="UP001138672">
    <property type="component" value="Unassembled WGS sequence"/>
</dbReference>
<name>A0A9X1CDB9_9FLAO</name>
<dbReference type="OrthoDB" id="1452391at2"/>
<gene>
    <name evidence="2" type="ORF">J2Z56_003001</name>
    <name evidence="3" type="ORF">J2Z57_002965</name>
</gene>
<evidence type="ECO:0000313" key="5">
    <source>
        <dbReference type="Proteomes" id="UP001231587"/>
    </source>
</evidence>
<dbReference type="Proteomes" id="UP001231587">
    <property type="component" value="Unassembled WGS sequence"/>
</dbReference>
<dbReference type="EMBL" id="JAUSUU010000009">
    <property type="protein sequence ID" value="MDQ0336511.1"/>
    <property type="molecule type" value="Genomic_DNA"/>
</dbReference>
<evidence type="ECO:0000256" key="1">
    <source>
        <dbReference type="SAM" id="Phobius"/>
    </source>
</evidence>
<keyword evidence="5" id="KW-1185">Reference proteome</keyword>
<keyword evidence="1" id="KW-0812">Transmembrane</keyword>
<evidence type="ECO:0000313" key="2">
    <source>
        <dbReference type="EMBL" id="MBP1841069.1"/>
    </source>
</evidence>
<dbReference type="EMBL" id="JAGGJQ010000009">
    <property type="protein sequence ID" value="MBP1841069.1"/>
    <property type="molecule type" value="Genomic_DNA"/>
</dbReference>
<dbReference type="AlphaFoldDB" id="A0A9X1CDB9"/>